<dbReference type="Proteomes" id="UP001284537">
    <property type="component" value="Unassembled WGS sequence"/>
</dbReference>
<dbReference type="InterPro" id="IPR001173">
    <property type="entry name" value="Glyco_trans_2-like"/>
</dbReference>
<comment type="similarity">
    <text evidence="1">Belongs to the glycosyltransferase 2 family.</text>
</comment>
<accession>A0ABU4UE78</accession>
<dbReference type="EC" id="2.4.-.-" evidence="5"/>
<reference evidence="5 6" key="1">
    <citation type="submission" date="2023-11" db="EMBL/GenBank/DDBJ databases">
        <authorList>
            <person name="Ouyang M.-Y."/>
        </authorList>
    </citation>
    <scope>NUCLEOTIDE SEQUENCE [LARGE SCALE GENOMIC DNA]</scope>
    <source>
        <strain evidence="5 6">OY6</strain>
    </source>
</reference>
<dbReference type="InterPro" id="IPR029044">
    <property type="entry name" value="Nucleotide-diphossugar_trans"/>
</dbReference>
<dbReference type="PANTHER" id="PTHR43179:SF12">
    <property type="entry name" value="GALACTOFURANOSYLTRANSFERASE GLFT2"/>
    <property type="match status" value="1"/>
</dbReference>
<dbReference type="Gene3D" id="3.90.550.10">
    <property type="entry name" value="Spore Coat Polysaccharide Biosynthesis Protein SpsA, Chain A"/>
    <property type="match status" value="1"/>
</dbReference>
<dbReference type="RefSeq" id="WP_319961126.1">
    <property type="nucleotide sequence ID" value="NZ_JAXARY010000005.1"/>
</dbReference>
<name>A0ABU4UE78_9GAMM</name>
<evidence type="ECO:0000256" key="3">
    <source>
        <dbReference type="ARBA" id="ARBA00022679"/>
    </source>
</evidence>
<proteinExistence type="inferred from homology"/>
<keyword evidence="3 5" id="KW-0808">Transferase</keyword>
<dbReference type="GO" id="GO:0016757">
    <property type="term" value="F:glycosyltransferase activity"/>
    <property type="evidence" value="ECO:0007669"/>
    <property type="project" value="UniProtKB-KW"/>
</dbReference>
<organism evidence="5 6">
    <name type="scientific">Methylomonas defluvii</name>
    <dbReference type="NCBI Taxonomy" id="3045149"/>
    <lineage>
        <taxon>Bacteria</taxon>
        <taxon>Pseudomonadati</taxon>
        <taxon>Pseudomonadota</taxon>
        <taxon>Gammaproteobacteria</taxon>
        <taxon>Methylococcales</taxon>
        <taxon>Methylococcaceae</taxon>
        <taxon>Methylomonas</taxon>
    </lineage>
</organism>
<keyword evidence="2 5" id="KW-0328">Glycosyltransferase</keyword>
<dbReference type="Pfam" id="PF00535">
    <property type="entry name" value="Glycos_transf_2"/>
    <property type="match status" value="1"/>
</dbReference>
<gene>
    <name evidence="5" type="ORF">QLH52_07650</name>
</gene>
<dbReference type="SUPFAM" id="SSF53448">
    <property type="entry name" value="Nucleotide-diphospho-sugar transferases"/>
    <property type="match status" value="1"/>
</dbReference>
<keyword evidence="6" id="KW-1185">Reference proteome</keyword>
<protein>
    <submittedName>
        <fullName evidence="5">Glycosyltransferase family 2 protein</fullName>
        <ecNumber evidence="5">2.4.-.-</ecNumber>
    </submittedName>
</protein>
<evidence type="ECO:0000259" key="4">
    <source>
        <dbReference type="Pfam" id="PF00535"/>
    </source>
</evidence>
<feature type="domain" description="Glycosyltransferase 2-like" evidence="4">
    <location>
        <begin position="5"/>
        <end position="134"/>
    </location>
</feature>
<dbReference type="PANTHER" id="PTHR43179">
    <property type="entry name" value="RHAMNOSYLTRANSFERASE WBBL"/>
    <property type="match status" value="1"/>
</dbReference>
<comment type="caution">
    <text evidence="5">The sequence shown here is derived from an EMBL/GenBank/DDBJ whole genome shotgun (WGS) entry which is preliminary data.</text>
</comment>
<sequence length="292" mass="33410">MRIWICIPVFNRVDFTLRCLSSLNMQTFQNFTLIICDHGSTDGTTLKITTEYPNAVVINADDSLWWTGAINLCVKYVLEHAGRDDYLLTLNNDNELPEDYLEELSIYSRKYPHAILASAKYDIVTGKLVAEGHWQSWITAKANVVTFEKDHLPGDENVIAVNHTSGRGAMFPIEVFRKLGLYDEVHLPHYGADYDFSHKAMRAGFPIYVCKTCRVMAHVDATGMTAVRNRFSLKGFIDYLTSTKSPANIKVHWWYGWNNCPKILFPTYIVLDIGRVIGSYFKYFLRQKASNI</sequence>
<evidence type="ECO:0000313" key="5">
    <source>
        <dbReference type="EMBL" id="MDX8127150.1"/>
    </source>
</evidence>
<dbReference type="EMBL" id="JAXARY010000005">
    <property type="protein sequence ID" value="MDX8127150.1"/>
    <property type="molecule type" value="Genomic_DNA"/>
</dbReference>
<evidence type="ECO:0000256" key="2">
    <source>
        <dbReference type="ARBA" id="ARBA00022676"/>
    </source>
</evidence>
<evidence type="ECO:0000256" key="1">
    <source>
        <dbReference type="ARBA" id="ARBA00006739"/>
    </source>
</evidence>
<evidence type="ECO:0000313" key="6">
    <source>
        <dbReference type="Proteomes" id="UP001284537"/>
    </source>
</evidence>